<name>A0A8S1KXD8_9CILI</name>
<gene>
    <name evidence="1" type="ORF">PSON_ATCC_30995.1.T0140098</name>
</gene>
<evidence type="ECO:0000313" key="2">
    <source>
        <dbReference type="Proteomes" id="UP000692954"/>
    </source>
</evidence>
<protein>
    <recommendedName>
        <fullName evidence="3">EF-hand domain-containing protein</fullName>
    </recommendedName>
</protein>
<sequence length="208" mass="24460">MNNRNQMQKGYQYPLIQISIDLSQNRTDKIILYRHTDPNQEAASFVYRNNIEPKLIPIISNSIIKLMKAYDEMMIITINLKQNHLELQQKLKTSSPQRLKSNQQNLNISKSNEYIHDDDLPTDKVIIKKLFSLLDTDYDGLISINKVNLQNIPNQLKNKIQNKIQTSSNPLDFELFYLKIKEDSQEEYFQSLKLISQMFNISRIKVLI</sequence>
<keyword evidence="2" id="KW-1185">Reference proteome</keyword>
<dbReference type="Proteomes" id="UP000692954">
    <property type="component" value="Unassembled WGS sequence"/>
</dbReference>
<dbReference type="AlphaFoldDB" id="A0A8S1KXD8"/>
<dbReference type="OrthoDB" id="301349at2759"/>
<reference evidence="1" key="1">
    <citation type="submission" date="2021-01" db="EMBL/GenBank/DDBJ databases">
        <authorList>
            <consortium name="Genoscope - CEA"/>
            <person name="William W."/>
        </authorList>
    </citation>
    <scope>NUCLEOTIDE SEQUENCE</scope>
</reference>
<accession>A0A8S1KXD8</accession>
<comment type="caution">
    <text evidence="1">The sequence shown here is derived from an EMBL/GenBank/DDBJ whole genome shotgun (WGS) entry which is preliminary data.</text>
</comment>
<dbReference type="PANTHER" id="PTHR35381:SF1">
    <property type="entry name" value="EF-HAND DOMAIN-CONTAINING PROTEIN"/>
    <property type="match status" value="1"/>
</dbReference>
<dbReference type="PANTHER" id="PTHR35381">
    <property type="entry name" value="EF-HAND DOMAIN-CONTAINING PROTEIN"/>
    <property type="match status" value="1"/>
</dbReference>
<proteinExistence type="predicted"/>
<evidence type="ECO:0008006" key="3">
    <source>
        <dbReference type="Google" id="ProtNLM"/>
    </source>
</evidence>
<organism evidence="1 2">
    <name type="scientific">Paramecium sonneborni</name>
    <dbReference type="NCBI Taxonomy" id="65129"/>
    <lineage>
        <taxon>Eukaryota</taxon>
        <taxon>Sar</taxon>
        <taxon>Alveolata</taxon>
        <taxon>Ciliophora</taxon>
        <taxon>Intramacronucleata</taxon>
        <taxon>Oligohymenophorea</taxon>
        <taxon>Peniculida</taxon>
        <taxon>Parameciidae</taxon>
        <taxon>Paramecium</taxon>
    </lineage>
</organism>
<dbReference type="EMBL" id="CAJJDN010000014">
    <property type="protein sequence ID" value="CAD8060119.1"/>
    <property type="molecule type" value="Genomic_DNA"/>
</dbReference>
<evidence type="ECO:0000313" key="1">
    <source>
        <dbReference type="EMBL" id="CAD8060119.1"/>
    </source>
</evidence>